<dbReference type="GO" id="GO:0051310">
    <property type="term" value="P:metaphase chromosome alignment"/>
    <property type="evidence" value="ECO:0007669"/>
    <property type="project" value="TreeGrafter"/>
</dbReference>
<dbReference type="PANTHER" id="PTHR13142:SF3">
    <property type="entry name" value="INNER CENTROMERE PROTEIN ARK-BINDING DOMAIN-CONTAINING PROTEIN"/>
    <property type="match status" value="1"/>
</dbReference>
<dbReference type="EMBL" id="VZRK01000466">
    <property type="protein sequence ID" value="NWU86253.1"/>
    <property type="molecule type" value="Genomic_DNA"/>
</dbReference>
<dbReference type="GO" id="GO:0000281">
    <property type="term" value="P:mitotic cytokinesis"/>
    <property type="evidence" value="ECO:0007669"/>
    <property type="project" value="TreeGrafter"/>
</dbReference>
<feature type="region of interest" description="Disordered" evidence="7">
    <location>
        <begin position="239"/>
        <end position="258"/>
    </location>
</feature>
<dbReference type="GO" id="GO:0005634">
    <property type="term" value="C:nucleus"/>
    <property type="evidence" value="ECO:0007669"/>
    <property type="project" value="UniProtKB-SubCell"/>
</dbReference>
<comment type="caution">
    <text evidence="9">The sequence shown here is derived from an EMBL/GenBank/DDBJ whole genome shotgun (WGS) entry which is preliminary data.</text>
</comment>
<feature type="region of interest" description="Disordered" evidence="7">
    <location>
        <begin position="186"/>
        <end position="206"/>
    </location>
</feature>
<dbReference type="GO" id="GO:0030496">
    <property type="term" value="C:midbody"/>
    <property type="evidence" value="ECO:0007669"/>
    <property type="project" value="TreeGrafter"/>
</dbReference>
<feature type="non-terminal residue" evidence="9">
    <location>
        <position position="400"/>
    </location>
</feature>
<proteinExistence type="inferred from homology"/>
<feature type="compositionally biased region" description="Basic and acidic residues" evidence="7">
    <location>
        <begin position="186"/>
        <end position="202"/>
    </location>
</feature>
<evidence type="ECO:0000256" key="7">
    <source>
        <dbReference type="SAM" id="MobiDB-lite"/>
    </source>
</evidence>
<feature type="compositionally biased region" description="Basic and acidic residues" evidence="7">
    <location>
        <begin position="150"/>
        <end position="160"/>
    </location>
</feature>
<evidence type="ECO:0000256" key="3">
    <source>
        <dbReference type="ARBA" id="ARBA00010042"/>
    </source>
</evidence>
<dbReference type="Pfam" id="PF03941">
    <property type="entry name" value="INCENP_ARK-bind"/>
    <property type="match status" value="1"/>
</dbReference>
<accession>A0A7K6A8H5</accession>
<comment type="subcellular location">
    <subcellularLocation>
        <location evidence="2">Cytoplasm</location>
        <location evidence="2">Cytoskeleton</location>
        <location evidence="2">Spindle</location>
    </subcellularLocation>
    <subcellularLocation>
        <location evidence="1">Nucleus</location>
    </subcellularLocation>
</comment>
<dbReference type="InterPro" id="IPR005635">
    <property type="entry name" value="Inner_centromere_prot_ARK-bd"/>
</dbReference>
<evidence type="ECO:0000256" key="5">
    <source>
        <dbReference type="ARBA" id="ARBA00023212"/>
    </source>
</evidence>
<feature type="domain" description="Inner centromere protein ARK-binding" evidence="8">
    <location>
        <begin position="324"/>
        <end position="380"/>
    </location>
</feature>
<evidence type="ECO:0000313" key="9">
    <source>
        <dbReference type="EMBL" id="NWU86253.1"/>
    </source>
</evidence>
<feature type="region of interest" description="Disordered" evidence="7">
    <location>
        <begin position="1"/>
        <end position="122"/>
    </location>
</feature>
<evidence type="ECO:0000256" key="2">
    <source>
        <dbReference type="ARBA" id="ARBA00004186"/>
    </source>
</evidence>
<comment type="similarity">
    <text evidence="3">Belongs to the INCENP family.</text>
</comment>
<dbReference type="PANTHER" id="PTHR13142">
    <property type="entry name" value="INNER CENTROMERE PROTEIN"/>
    <property type="match status" value="1"/>
</dbReference>
<keyword evidence="5" id="KW-0206">Cytoskeleton</keyword>
<dbReference type="GO" id="GO:0000776">
    <property type="term" value="C:kinetochore"/>
    <property type="evidence" value="ECO:0007669"/>
    <property type="project" value="TreeGrafter"/>
</dbReference>
<dbReference type="OrthoDB" id="6123at2759"/>
<dbReference type="Gene3D" id="6.10.250.2990">
    <property type="match status" value="1"/>
</dbReference>
<organism evidence="9 10">
    <name type="scientific">Onychorhynchus coronatus</name>
    <name type="common">Royal flycatcher</name>
    <dbReference type="NCBI Taxonomy" id="360224"/>
    <lineage>
        <taxon>Eukaryota</taxon>
        <taxon>Metazoa</taxon>
        <taxon>Chordata</taxon>
        <taxon>Craniata</taxon>
        <taxon>Vertebrata</taxon>
        <taxon>Euteleostomi</taxon>
        <taxon>Archelosauria</taxon>
        <taxon>Archosauria</taxon>
        <taxon>Dinosauria</taxon>
        <taxon>Saurischia</taxon>
        <taxon>Theropoda</taxon>
        <taxon>Coelurosauria</taxon>
        <taxon>Aves</taxon>
        <taxon>Neognathae</taxon>
        <taxon>Neoaves</taxon>
        <taxon>Telluraves</taxon>
        <taxon>Australaves</taxon>
        <taxon>Passeriformes</taxon>
        <taxon>Tyrannidae</taxon>
        <taxon>Onychorhynchus</taxon>
    </lineage>
</organism>
<feature type="compositionally biased region" description="Acidic residues" evidence="7">
    <location>
        <begin position="326"/>
        <end position="335"/>
    </location>
</feature>
<evidence type="ECO:0000256" key="6">
    <source>
        <dbReference type="ARBA" id="ARBA00023242"/>
    </source>
</evidence>
<feature type="region of interest" description="Disordered" evidence="7">
    <location>
        <begin position="138"/>
        <end position="160"/>
    </location>
</feature>
<dbReference type="AlphaFoldDB" id="A0A7K6A8H5"/>
<evidence type="ECO:0000256" key="1">
    <source>
        <dbReference type="ARBA" id="ARBA00004123"/>
    </source>
</evidence>
<keyword evidence="4" id="KW-0963">Cytoplasm</keyword>
<protein>
    <submittedName>
        <fullName evidence="9">INCE protein</fullName>
    </submittedName>
</protein>
<evidence type="ECO:0000313" key="10">
    <source>
        <dbReference type="Proteomes" id="UP000550309"/>
    </source>
</evidence>
<dbReference type="GO" id="GO:1990385">
    <property type="term" value="C:meiotic spindle midzone"/>
    <property type="evidence" value="ECO:0007669"/>
    <property type="project" value="TreeGrafter"/>
</dbReference>
<keyword evidence="10" id="KW-1185">Reference proteome</keyword>
<feature type="region of interest" description="Disordered" evidence="7">
    <location>
        <begin position="264"/>
        <end position="345"/>
    </location>
</feature>
<keyword evidence="6" id="KW-0539">Nucleus</keyword>
<sequence>IKDFIKRNTPTRSNLKVSREKERQRLENLRKKQEAEEQRKKKVEEEKRRRQAEMKQKREERLRKALQARERVEQMEEEKKKRMEQKILQSDEKVYISQVREEKVSEERSKRKTLKKHGDADVRKQKALRGALTGLFIFPLQEENEQQEPPQKRREDEVKEKGKKVLELKNLLEQQQVEKVKERCEQGIGHGHGEAQRGKEKAPQAQLEPAVLADKTTKVGLECSGKVLSAARRLALGSDVFPTGRREEAQTTSSCECCPWHVAEQSREGEPWPPQSPRVAPARCGSLAPGARSHRRARSGEREGKQDVQGPGSPSADENNYGLDLNSDDSTDDENDPRKPVPAWADGAQLHQAVLHQYYHPVDVDALFGAIPSPQLEHIFYKSKPRYFKRTSSAVWHSPP</sequence>
<dbReference type="Proteomes" id="UP000550309">
    <property type="component" value="Unassembled WGS sequence"/>
</dbReference>
<feature type="non-terminal residue" evidence="9">
    <location>
        <position position="1"/>
    </location>
</feature>
<reference evidence="9 10" key="1">
    <citation type="submission" date="2019-09" db="EMBL/GenBank/DDBJ databases">
        <title>Bird 10,000 Genomes (B10K) Project - Family phase.</title>
        <authorList>
            <person name="Zhang G."/>
        </authorList>
    </citation>
    <scope>NUCLEOTIDE SEQUENCE [LARGE SCALE GENOMIC DNA]</scope>
    <source>
        <strain evidence="9">B10K-DU-028-75</strain>
        <tissue evidence="9">Mixed tissue sample</tissue>
    </source>
</reference>
<dbReference type="GO" id="GO:0051257">
    <property type="term" value="P:meiotic spindle midzone assembly"/>
    <property type="evidence" value="ECO:0007669"/>
    <property type="project" value="TreeGrafter"/>
</dbReference>
<name>A0A7K6A8H5_ONYCO</name>
<evidence type="ECO:0000259" key="8">
    <source>
        <dbReference type="Pfam" id="PF03941"/>
    </source>
</evidence>
<feature type="compositionally biased region" description="Basic and acidic residues" evidence="7">
    <location>
        <begin position="17"/>
        <end position="109"/>
    </location>
</feature>
<evidence type="ECO:0000256" key="4">
    <source>
        <dbReference type="ARBA" id="ARBA00022490"/>
    </source>
</evidence>
<dbReference type="GO" id="GO:0032133">
    <property type="term" value="C:chromosome passenger complex"/>
    <property type="evidence" value="ECO:0007669"/>
    <property type="project" value="TreeGrafter"/>
</dbReference>
<gene>
    <name evidence="9" type="primary">Incenp_0</name>
    <name evidence="9" type="ORF">ONYCOR_R02252</name>
</gene>